<comment type="caution">
    <text evidence="3">The sequence shown here is derived from an EMBL/GenBank/DDBJ whole genome shotgun (WGS) entry which is preliminary data.</text>
</comment>
<protein>
    <submittedName>
        <fullName evidence="3">Uncharacterized protein</fullName>
    </submittedName>
</protein>
<feature type="non-terminal residue" evidence="3">
    <location>
        <position position="1"/>
    </location>
</feature>
<evidence type="ECO:0000313" key="4">
    <source>
        <dbReference type="Proteomes" id="UP000324800"/>
    </source>
</evidence>
<sequence>LEVMDVKNEDELIGKLNNVSDQINNEQNNEQNNGEENQDQFGAENKQKTENTDENEDDNLRLSETGGEDEQNKQKLKTNSKSVESLHIKDEQQIPQIEDEEDDNIVKWRTNKKNLLQYFELKGLKRLNRSNKRQFAIIDSLQEELEQLERDKLNLQLQIAGEEDRLNEKLIPLQEELDRSNSETKKEKQYSLNISKQIQLLQAEIKKLKEELIFKMVEIDKLKQSEKEQTDLRRESEDQQKRWKEERDQEQSRADAVESELREYKLQNERLNQLMEQEKSARLKEFNENEDWKRKYYEELDRRLDRDNQIKILQEEKLLVIEKYELEIQRLNDLYELEKEQRRIAEFENVKLNGLLAENEIDSEKLK</sequence>
<feature type="coiled-coil region" evidence="1">
    <location>
        <begin position="124"/>
        <end position="165"/>
    </location>
</feature>
<name>A0A5J4TBP6_9EUKA</name>
<evidence type="ECO:0000256" key="2">
    <source>
        <dbReference type="SAM" id="MobiDB-lite"/>
    </source>
</evidence>
<dbReference type="Proteomes" id="UP000324800">
    <property type="component" value="Unassembled WGS sequence"/>
</dbReference>
<dbReference type="EMBL" id="SNRW01035572">
    <property type="protein sequence ID" value="KAA6354865.1"/>
    <property type="molecule type" value="Genomic_DNA"/>
</dbReference>
<organism evidence="3 4">
    <name type="scientific">Streblomastix strix</name>
    <dbReference type="NCBI Taxonomy" id="222440"/>
    <lineage>
        <taxon>Eukaryota</taxon>
        <taxon>Metamonada</taxon>
        <taxon>Preaxostyla</taxon>
        <taxon>Oxymonadida</taxon>
        <taxon>Streblomastigidae</taxon>
        <taxon>Streblomastix</taxon>
    </lineage>
</organism>
<keyword evidence="1" id="KW-0175">Coiled coil</keyword>
<feature type="non-terminal residue" evidence="3">
    <location>
        <position position="367"/>
    </location>
</feature>
<feature type="region of interest" description="Disordered" evidence="2">
    <location>
        <begin position="15"/>
        <end position="90"/>
    </location>
</feature>
<evidence type="ECO:0000313" key="3">
    <source>
        <dbReference type="EMBL" id="KAA6354865.1"/>
    </source>
</evidence>
<reference evidence="3 4" key="1">
    <citation type="submission" date="2019-03" db="EMBL/GenBank/DDBJ databases">
        <title>Single cell metagenomics reveals metabolic interactions within the superorganism composed of flagellate Streblomastix strix and complex community of Bacteroidetes bacteria on its surface.</title>
        <authorList>
            <person name="Treitli S.C."/>
            <person name="Kolisko M."/>
            <person name="Husnik F."/>
            <person name="Keeling P."/>
            <person name="Hampl V."/>
        </authorList>
    </citation>
    <scope>NUCLEOTIDE SEQUENCE [LARGE SCALE GENOMIC DNA]</scope>
    <source>
        <strain evidence="3">ST1C</strain>
    </source>
</reference>
<evidence type="ECO:0000256" key="1">
    <source>
        <dbReference type="SAM" id="Coils"/>
    </source>
</evidence>
<gene>
    <name evidence="3" type="ORF">EZS28_049608</name>
</gene>
<feature type="compositionally biased region" description="Low complexity" evidence="2">
    <location>
        <begin position="22"/>
        <end position="35"/>
    </location>
</feature>
<accession>A0A5J4TBP6</accession>
<proteinExistence type="predicted"/>
<feature type="region of interest" description="Disordered" evidence="2">
    <location>
        <begin position="225"/>
        <end position="257"/>
    </location>
</feature>
<dbReference type="AlphaFoldDB" id="A0A5J4TBP6"/>